<comment type="function">
    <text evidence="11">Mediates the reversible addition of palmitate to target proteins, thereby regulating their membrane association and biological function.</text>
</comment>
<dbReference type="InterPro" id="IPR039859">
    <property type="entry name" value="PFA4/ZDH16/20/ERF2-like"/>
</dbReference>
<evidence type="ECO:0000256" key="10">
    <source>
        <dbReference type="ARBA" id="ARBA00048048"/>
    </source>
</evidence>
<evidence type="ECO:0000256" key="11">
    <source>
        <dbReference type="HAMAP-Rule" id="MF_03199"/>
    </source>
</evidence>
<proteinExistence type="inferred from homology"/>
<keyword evidence="16" id="KW-1185">Reference proteome</keyword>
<feature type="transmembrane region" description="Helical" evidence="11 12">
    <location>
        <begin position="34"/>
        <end position="54"/>
    </location>
</feature>
<keyword evidence="5 11" id="KW-1133">Transmembrane helix</keyword>
<name>A0A3N4KUL5_9PEZI</name>
<feature type="domain" description="Palmitoyltransferase DHHC" evidence="14">
    <location>
        <begin position="95"/>
        <end position="224"/>
    </location>
</feature>
<evidence type="ECO:0000256" key="4">
    <source>
        <dbReference type="ARBA" id="ARBA00022824"/>
    </source>
</evidence>
<dbReference type="HAMAP" id="MF_03199">
    <property type="entry name" value="DHHC_PAT_PFA4"/>
    <property type="match status" value="1"/>
</dbReference>
<feature type="transmembrane region" description="Helical" evidence="11 12">
    <location>
        <begin position="144"/>
        <end position="161"/>
    </location>
</feature>
<evidence type="ECO:0000256" key="6">
    <source>
        <dbReference type="ARBA" id="ARBA00023136"/>
    </source>
</evidence>
<dbReference type="EC" id="2.3.1.225" evidence="11"/>
<dbReference type="PANTHER" id="PTHR12246">
    <property type="entry name" value="PALMITOYLTRANSFERASE ZDHHC16"/>
    <property type="match status" value="1"/>
</dbReference>
<keyword evidence="3 11" id="KW-0812">Transmembrane</keyword>
<keyword evidence="8 11" id="KW-0449">Lipoprotein</keyword>
<evidence type="ECO:0000259" key="14">
    <source>
        <dbReference type="Pfam" id="PF01529"/>
    </source>
</evidence>
<comment type="domain">
    <text evidence="11 12">The DHHC domain is required for palmitoyltransferase activity.</text>
</comment>
<keyword evidence="6 11" id="KW-0472">Membrane</keyword>
<evidence type="ECO:0000256" key="13">
    <source>
        <dbReference type="SAM" id="MobiDB-lite"/>
    </source>
</evidence>
<gene>
    <name evidence="11" type="primary">PFA4</name>
    <name evidence="15" type="ORF">P167DRAFT_520124</name>
</gene>
<dbReference type="InParanoid" id="A0A3N4KUL5"/>
<dbReference type="FunCoup" id="A0A3N4KUL5">
    <property type="interactions" value="26"/>
</dbReference>
<evidence type="ECO:0000256" key="5">
    <source>
        <dbReference type="ARBA" id="ARBA00022989"/>
    </source>
</evidence>
<comment type="subcellular location">
    <subcellularLocation>
        <location evidence="11">Endoplasmic reticulum membrane</location>
        <topology evidence="11">Multi-pass membrane protein</topology>
    </subcellularLocation>
    <subcellularLocation>
        <location evidence="1">Membrane</location>
        <topology evidence="1">Multi-pass membrane protein</topology>
    </subcellularLocation>
</comment>
<dbReference type="InterPro" id="IPR033682">
    <property type="entry name" value="PFA4"/>
</dbReference>
<evidence type="ECO:0000256" key="3">
    <source>
        <dbReference type="ARBA" id="ARBA00022692"/>
    </source>
</evidence>
<organism evidence="15 16">
    <name type="scientific">Morchella conica CCBAS932</name>
    <dbReference type="NCBI Taxonomy" id="1392247"/>
    <lineage>
        <taxon>Eukaryota</taxon>
        <taxon>Fungi</taxon>
        <taxon>Dikarya</taxon>
        <taxon>Ascomycota</taxon>
        <taxon>Pezizomycotina</taxon>
        <taxon>Pezizomycetes</taxon>
        <taxon>Pezizales</taxon>
        <taxon>Morchellaceae</taxon>
        <taxon>Morchella</taxon>
    </lineage>
</organism>
<evidence type="ECO:0000256" key="8">
    <source>
        <dbReference type="ARBA" id="ARBA00023288"/>
    </source>
</evidence>
<feature type="region of interest" description="Disordered" evidence="13">
    <location>
        <begin position="65"/>
        <end position="87"/>
    </location>
</feature>
<accession>A0A3N4KUL5</accession>
<dbReference type="PROSITE" id="PS50216">
    <property type="entry name" value="DHHC"/>
    <property type="match status" value="1"/>
</dbReference>
<dbReference type="InterPro" id="IPR001594">
    <property type="entry name" value="Palmitoyltrfase_DHHC"/>
</dbReference>
<dbReference type="AlphaFoldDB" id="A0A3N4KUL5"/>
<keyword evidence="2 11" id="KW-0808">Transferase</keyword>
<dbReference type="OrthoDB" id="331948at2759"/>
<feature type="active site" description="S-palmitoyl cysteine intermediate" evidence="11">
    <location>
        <position position="126"/>
    </location>
</feature>
<reference evidence="15 16" key="1">
    <citation type="journal article" date="2018" name="Nat. Ecol. Evol.">
        <title>Pezizomycetes genomes reveal the molecular basis of ectomycorrhizal truffle lifestyle.</title>
        <authorList>
            <person name="Murat C."/>
            <person name="Payen T."/>
            <person name="Noel B."/>
            <person name="Kuo A."/>
            <person name="Morin E."/>
            <person name="Chen J."/>
            <person name="Kohler A."/>
            <person name="Krizsan K."/>
            <person name="Balestrini R."/>
            <person name="Da Silva C."/>
            <person name="Montanini B."/>
            <person name="Hainaut M."/>
            <person name="Levati E."/>
            <person name="Barry K.W."/>
            <person name="Belfiori B."/>
            <person name="Cichocki N."/>
            <person name="Clum A."/>
            <person name="Dockter R.B."/>
            <person name="Fauchery L."/>
            <person name="Guy J."/>
            <person name="Iotti M."/>
            <person name="Le Tacon F."/>
            <person name="Lindquist E.A."/>
            <person name="Lipzen A."/>
            <person name="Malagnac F."/>
            <person name="Mello A."/>
            <person name="Molinier V."/>
            <person name="Miyauchi S."/>
            <person name="Poulain J."/>
            <person name="Riccioni C."/>
            <person name="Rubini A."/>
            <person name="Sitrit Y."/>
            <person name="Splivallo R."/>
            <person name="Traeger S."/>
            <person name="Wang M."/>
            <person name="Zifcakova L."/>
            <person name="Wipf D."/>
            <person name="Zambonelli A."/>
            <person name="Paolocci F."/>
            <person name="Nowrousian M."/>
            <person name="Ottonello S."/>
            <person name="Baldrian P."/>
            <person name="Spatafora J.W."/>
            <person name="Henrissat B."/>
            <person name="Nagy L.G."/>
            <person name="Aury J.M."/>
            <person name="Wincker P."/>
            <person name="Grigoriev I.V."/>
            <person name="Bonfante P."/>
            <person name="Martin F.M."/>
        </authorList>
    </citation>
    <scope>NUCLEOTIDE SEQUENCE [LARGE SCALE GENOMIC DNA]</scope>
    <source>
        <strain evidence="15 16">CCBAS932</strain>
    </source>
</reference>
<comment type="similarity">
    <text evidence="11">Belongs to the DHHC palmitoyltransferase family. PFA4 subfamily.</text>
</comment>
<keyword evidence="7 11" id="KW-0564">Palmitate</keyword>
<evidence type="ECO:0000256" key="9">
    <source>
        <dbReference type="ARBA" id="ARBA00023315"/>
    </source>
</evidence>
<comment type="catalytic activity">
    <reaction evidence="10 11 12">
        <text>L-cysteinyl-[protein] + hexadecanoyl-CoA = S-hexadecanoyl-L-cysteinyl-[protein] + CoA</text>
        <dbReference type="Rhea" id="RHEA:36683"/>
        <dbReference type="Rhea" id="RHEA-COMP:10131"/>
        <dbReference type="Rhea" id="RHEA-COMP:11032"/>
        <dbReference type="ChEBI" id="CHEBI:29950"/>
        <dbReference type="ChEBI" id="CHEBI:57287"/>
        <dbReference type="ChEBI" id="CHEBI:57379"/>
        <dbReference type="ChEBI" id="CHEBI:74151"/>
        <dbReference type="EC" id="2.3.1.225"/>
    </reaction>
</comment>
<feature type="transmembrane region" description="Helical" evidence="11 12">
    <location>
        <begin position="181"/>
        <end position="204"/>
    </location>
</feature>
<dbReference type="Proteomes" id="UP000277580">
    <property type="component" value="Unassembled WGS sequence"/>
</dbReference>
<dbReference type="GO" id="GO:0019706">
    <property type="term" value="F:protein-cysteine S-palmitoyltransferase activity"/>
    <property type="evidence" value="ECO:0007669"/>
    <property type="project" value="UniProtKB-UniRule"/>
</dbReference>
<evidence type="ECO:0000256" key="1">
    <source>
        <dbReference type="ARBA" id="ARBA00004141"/>
    </source>
</evidence>
<evidence type="ECO:0000313" key="15">
    <source>
        <dbReference type="EMBL" id="RPB14273.1"/>
    </source>
</evidence>
<evidence type="ECO:0000256" key="2">
    <source>
        <dbReference type="ARBA" id="ARBA00022679"/>
    </source>
</evidence>
<sequence length="408" mass="46357">MLDPRFSRLAVASSTLLIATLAYASQLLLLSPHLSRAQCIFFNTLVACVWISYYRSITTHPGSPPKDWAPPVHDGEDAEEGRGRAEERRLVVGTGKWCRKCMGYRPVRAHHCRTCNVCVLRMDHHCPWTNNCVGYRNLPHFLRFLAYSAFTSLYLLTHLFSRCLVVWEARNTPAYSSPHTLPQLLLLTALTLITIFTTFALSILSLRTFWSVTNGYTTIETWEQDRHDALVARKKVPRQEFPYDIGFWDNLCSAFGGTGNILSWAWPLSRTRSVGETIRGSGDVVMQGGLEWEVNGYEDLSVVWPPVDPDKLSAAGFEKAVETTVAEGEGDEWVEGVRRRQREDLDRRRARGETGARQEELRYPRIAEKGWEWRNGEGESLADYGVEVEAEGDDEDVPLAVLMKRKMK</sequence>
<comment type="caution">
    <text evidence="11">Lacks conserved residue(s) required for the propagation of feature annotation.</text>
</comment>
<dbReference type="STRING" id="1392247.A0A3N4KUL5"/>
<keyword evidence="4 11" id="KW-0256">Endoplasmic reticulum</keyword>
<dbReference type="EMBL" id="ML119118">
    <property type="protein sequence ID" value="RPB14273.1"/>
    <property type="molecule type" value="Genomic_DNA"/>
</dbReference>
<dbReference type="GO" id="GO:0005789">
    <property type="term" value="C:endoplasmic reticulum membrane"/>
    <property type="evidence" value="ECO:0007669"/>
    <property type="project" value="UniProtKB-SubCell"/>
</dbReference>
<dbReference type="Pfam" id="PF01529">
    <property type="entry name" value="DHHC"/>
    <property type="match status" value="1"/>
</dbReference>
<keyword evidence="9 11" id="KW-0012">Acyltransferase</keyword>
<evidence type="ECO:0000256" key="12">
    <source>
        <dbReference type="RuleBase" id="RU079119"/>
    </source>
</evidence>
<evidence type="ECO:0000313" key="16">
    <source>
        <dbReference type="Proteomes" id="UP000277580"/>
    </source>
</evidence>
<protein>
    <recommendedName>
        <fullName evidence="11">Palmitoyltransferase PFA4</fullName>
        <ecNumber evidence="11">2.3.1.225</ecNumber>
    </recommendedName>
    <alternativeName>
        <fullName evidence="11">Protein S-acyltransferase</fullName>
        <shortName evidence="11">PAT</shortName>
    </alternativeName>
    <alternativeName>
        <fullName evidence="11">Protein fatty acyltransferase 4</fullName>
    </alternativeName>
</protein>
<evidence type="ECO:0000256" key="7">
    <source>
        <dbReference type="ARBA" id="ARBA00023139"/>
    </source>
</evidence>